<organism evidence="9 10">
    <name type="scientific">Podospora fimiseda</name>
    <dbReference type="NCBI Taxonomy" id="252190"/>
    <lineage>
        <taxon>Eukaryota</taxon>
        <taxon>Fungi</taxon>
        <taxon>Dikarya</taxon>
        <taxon>Ascomycota</taxon>
        <taxon>Pezizomycotina</taxon>
        <taxon>Sordariomycetes</taxon>
        <taxon>Sordariomycetidae</taxon>
        <taxon>Sordariales</taxon>
        <taxon>Podosporaceae</taxon>
        <taxon>Podospora</taxon>
    </lineage>
</organism>
<keyword evidence="10" id="KW-1185">Reference proteome</keyword>
<dbReference type="PANTHER" id="PTHR48182:SF2">
    <property type="entry name" value="PROTEIN SERAC1"/>
    <property type="match status" value="1"/>
</dbReference>
<evidence type="ECO:0000256" key="2">
    <source>
        <dbReference type="ARBA" id="ARBA00004240"/>
    </source>
</evidence>
<name>A0AAN7H3D7_9PEZI</name>
<dbReference type="InterPro" id="IPR029058">
    <property type="entry name" value="AB_hydrolase_fold"/>
</dbReference>
<sequence length="282" mass="31599">MEPKNTTTTSDLKILVNPEPAKFAQGELIDIVAVHGLGGSALKTWSSKPFGLYGKSTLWLRDLLPAKIPNVRVMSLQYDSSVFGRSAQAIRDNARKLLQLLYNQREDNRDAQKRPIVFIGHSLGGLLIKQALKLANQNTKFRDISTSTKGIIFFGTPHRGSDKAAWLKLLTEVSSTVSNRPDPTFVKDLQTNSETLLKISQDFQPLVKDYAIVSFYEEHEHRMLGTVVVDKLSAVMGLPHEEAMMLTGDHSGMCKLTGMNDPRFDPIWRAIRRASRGRMYTN</sequence>
<reference evidence="9" key="1">
    <citation type="journal article" date="2023" name="Mol. Phylogenet. Evol.">
        <title>Genome-scale phylogeny and comparative genomics of the fungal order Sordariales.</title>
        <authorList>
            <person name="Hensen N."/>
            <person name="Bonometti L."/>
            <person name="Westerberg I."/>
            <person name="Brannstrom I.O."/>
            <person name="Guillou S."/>
            <person name="Cros-Aarteil S."/>
            <person name="Calhoun S."/>
            <person name="Haridas S."/>
            <person name="Kuo A."/>
            <person name="Mondo S."/>
            <person name="Pangilinan J."/>
            <person name="Riley R."/>
            <person name="LaButti K."/>
            <person name="Andreopoulos B."/>
            <person name="Lipzen A."/>
            <person name="Chen C."/>
            <person name="Yan M."/>
            <person name="Daum C."/>
            <person name="Ng V."/>
            <person name="Clum A."/>
            <person name="Steindorff A."/>
            <person name="Ohm R.A."/>
            <person name="Martin F."/>
            <person name="Silar P."/>
            <person name="Natvig D.O."/>
            <person name="Lalanne C."/>
            <person name="Gautier V."/>
            <person name="Ament-Velasquez S.L."/>
            <person name="Kruys A."/>
            <person name="Hutchinson M.I."/>
            <person name="Powell A.J."/>
            <person name="Barry K."/>
            <person name="Miller A.N."/>
            <person name="Grigoriev I.V."/>
            <person name="Debuchy R."/>
            <person name="Gladieux P."/>
            <person name="Hiltunen Thoren M."/>
            <person name="Johannesson H."/>
        </authorList>
    </citation>
    <scope>NUCLEOTIDE SEQUENCE</scope>
    <source>
        <strain evidence="9">CBS 990.96</strain>
    </source>
</reference>
<keyword evidence="5" id="KW-0256">Endoplasmic reticulum</keyword>
<dbReference type="InterPro" id="IPR052374">
    <property type="entry name" value="SERAC1"/>
</dbReference>
<comment type="similarity">
    <text evidence="4">Belongs to the putative lipase ROG1 family.</text>
</comment>
<keyword evidence="7" id="KW-0472">Membrane</keyword>
<gene>
    <name evidence="9" type="ORF">QBC38DRAFT_454589</name>
</gene>
<evidence type="ECO:0000256" key="6">
    <source>
        <dbReference type="ARBA" id="ARBA00023128"/>
    </source>
</evidence>
<protein>
    <recommendedName>
        <fullName evidence="8">DUF676 domain-containing protein</fullName>
    </recommendedName>
</protein>
<proteinExistence type="inferred from homology"/>
<keyword evidence="6" id="KW-0496">Mitochondrion</keyword>
<dbReference type="EMBL" id="MU865323">
    <property type="protein sequence ID" value="KAK4228035.1"/>
    <property type="molecule type" value="Genomic_DNA"/>
</dbReference>
<evidence type="ECO:0000313" key="10">
    <source>
        <dbReference type="Proteomes" id="UP001301958"/>
    </source>
</evidence>
<dbReference type="GO" id="GO:0005783">
    <property type="term" value="C:endoplasmic reticulum"/>
    <property type="evidence" value="ECO:0007669"/>
    <property type="project" value="UniProtKB-SubCell"/>
</dbReference>
<feature type="domain" description="DUF676" evidence="8">
    <location>
        <begin position="31"/>
        <end position="161"/>
    </location>
</feature>
<evidence type="ECO:0000256" key="1">
    <source>
        <dbReference type="ARBA" id="ARBA00004173"/>
    </source>
</evidence>
<dbReference type="PANTHER" id="PTHR48182">
    <property type="entry name" value="PROTEIN SERAC1"/>
    <property type="match status" value="1"/>
</dbReference>
<dbReference type="GO" id="GO:0005739">
    <property type="term" value="C:mitochondrion"/>
    <property type="evidence" value="ECO:0007669"/>
    <property type="project" value="UniProtKB-SubCell"/>
</dbReference>
<evidence type="ECO:0000259" key="8">
    <source>
        <dbReference type="Pfam" id="PF05057"/>
    </source>
</evidence>
<dbReference type="AlphaFoldDB" id="A0AAN7H3D7"/>
<evidence type="ECO:0000256" key="4">
    <source>
        <dbReference type="ARBA" id="ARBA00007920"/>
    </source>
</evidence>
<evidence type="ECO:0000313" key="9">
    <source>
        <dbReference type="EMBL" id="KAK4228035.1"/>
    </source>
</evidence>
<dbReference type="GO" id="GO:0016020">
    <property type="term" value="C:membrane"/>
    <property type="evidence" value="ECO:0007669"/>
    <property type="project" value="UniProtKB-SubCell"/>
</dbReference>
<evidence type="ECO:0000256" key="7">
    <source>
        <dbReference type="ARBA" id="ARBA00023136"/>
    </source>
</evidence>
<dbReference type="Proteomes" id="UP001301958">
    <property type="component" value="Unassembled WGS sequence"/>
</dbReference>
<evidence type="ECO:0000256" key="3">
    <source>
        <dbReference type="ARBA" id="ARBA00004370"/>
    </source>
</evidence>
<dbReference type="SUPFAM" id="SSF53474">
    <property type="entry name" value="alpha/beta-Hydrolases"/>
    <property type="match status" value="1"/>
</dbReference>
<dbReference type="Gene3D" id="3.40.50.1820">
    <property type="entry name" value="alpha/beta hydrolase"/>
    <property type="match status" value="1"/>
</dbReference>
<comment type="subcellular location">
    <subcellularLocation>
        <location evidence="2">Endoplasmic reticulum</location>
    </subcellularLocation>
    <subcellularLocation>
        <location evidence="3">Membrane</location>
    </subcellularLocation>
    <subcellularLocation>
        <location evidence="1">Mitochondrion</location>
    </subcellularLocation>
</comment>
<dbReference type="Pfam" id="PF05057">
    <property type="entry name" value="DUF676"/>
    <property type="match status" value="1"/>
</dbReference>
<comment type="caution">
    <text evidence="9">The sequence shown here is derived from an EMBL/GenBank/DDBJ whole genome shotgun (WGS) entry which is preliminary data.</text>
</comment>
<dbReference type="InterPro" id="IPR007751">
    <property type="entry name" value="DUF676_lipase-like"/>
</dbReference>
<accession>A0AAN7H3D7</accession>
<reference evidence="9" key="2">
    <citation type="submission" date="2023-05" db="EMBL/GenBank/DDBJ databases">
        <authorList>
            <consortium name="Lawrence Berkeley National Laboratory"/>
            <person name="Steindorff A."/>
            <person name="Hensen N."/>
            <person name="Bonometti L."/>
            <person name="Westerberg I."/>
            <person name="Brannstrom I.O."/>
            <person name="Guillou S."/>
            <person name="Cros-Aarteil S."/>
            <person name="Calhoun S."/>
            <person name="Haridas S."/>
            <person name="Kuo A."/>
            <person name="Mondo S."/>
            <person name="Pangilinan J."/>
            <person name="Riley R."/>
            <person name="Labutti K."/>
            <person name="Andreopoulos B."/>
            <person name="Lipzen A."/>
            <person name="Chen C."/>
            <person name="Yanf M."/>
            <person name="Daum C."/>
            <person name="Ng V."/>
            <person name="Clum A."/>
            <person name="Ohm R."/>
            <person name="Martin F."/>
            <person name="Silar P."/>
            <person name="Natvig D."/>
            <person name="Lalanne C."/>
            <person name="Gautier V."/>
            <person name="Ament-Velasquez S.L."/>
            <person name="Kruys A."/>
            <person name="Hutchinson M.I."/>
            <person name="Powell A.J."/>
            <person name="Barry K."/>
            <person name="Miller A.N."/>
            <person name="Grigoriev I.V."/>
            <person name="Debuchy R."/>
            <person name="Gladieux P."/>
            <person name="Thoren M.H."/>
            <person name="Johannesson H."/>
        </authorList>
    </citation>
    <scope>NUCLEOTIDE SEQUENCE</scope>
    <source>
        <strain evidence="9">CBS 990.96</strain>
    </source>
</reference>
<evidence type="ECO:0000256" key="5">
    <source>
        <dbReference type="ARBA" id="ARBA00022824"/>
    </source>
</evidence>